<dbReference type="GO" id="GO:0047617">
    <property type="term" value="F:fatty acyl-CoA hydrolase activity"/>
    <property type="evidence" value="ECO:0007669"/>
    <property type="project" value="TreeGrafter"/>
</dbReference>
<dbReference type="InterPro" id="IPR014940">
    <property type="entry name" value="BAAT_C"/>
</dbReference>
<dbReference type="InterPro" id="IPR042490">
    <property type="entry name" value="Thio_Ohase/BAAT_N"/>
</dbReference>
<dbReference type="Gene3D" id="3.40.50.1820">
    <property type="entry name" value="alpha/beta hydrolase"/>
    <property type="match status" value="1"/>
</dbReference>
<organism evidence="5">
    <name type="scientific">Ralstonia solanacearum</name>
    <name type="common">Pseudomonas solanacearum</name>
    <dbReference type="NCBI Taxonomy" id="305"/>
    <lineage>
        <taxon>Bacteria</taxon>
        <taxon>Pseudomonadati</taxon>
        <taxon>Pseudomonadota</taxon>
        <taxon>Betaproteobacteria</taxon>
        <taxon>Burkholderiales</taxon>
        <taxon>Burkholderiaceae</taxon>
        <taxon>Ralstonia</taxon>
        <taxon>Ralstonia solanacearum species complex</taxon>
    </lineage>
</organism>
<feature type="compositionally biased region" description="Polar residues" evidence="1">
    <location>
        <begin position="625"/>
        <end position="645"/>
    </location>
</feature>
<keyword evidence="5" id="KW-0378">Hydrolase</keyword>
<dbReference type="GO" id="GO:0051920">
    <property type="term" value="F:peroxiredoxin activity"/>
    <property type="evidence" value="ECO:0007669"/>
    <property type="project" value="InterPro"/>
</dbReference>
<dbReference type="InterPro" id="IPR003779">
    <property type="entry name" value="CMD-like"/>
</dbReference>
<dbReference type="AlphaFoldDB" id="A0A0S4TUQ9"/>
<dbReference type="InterPro" id="IPR010195">
    <property type="entry name" value="Uncharacterised_peroxidase-rel"/>
</dbReference>
<dbReference type="Pfam" id="PF04775">
    <property type="entry name" value="Bile_Hydr_Trans"/>
    <property type="match status" value="1"/>
</dbReference>
<dbReference type="GO" id="GO:0006631">
    <property type="term" value="P:fatty acid metabolic process"/>
    <property type="evidence" value="ECO:0007669"/>
    <property type="project" value="TreeGrafter"/>
</dbReference>
<dbReference type="Pfam" id="PF08840">
    <property type="entry name" value="BAAT_C"/>
    <property type="match status" value="1"/>
</dbReference>
<gene>
    <name evidence="5" type="ORF">RUN39_v1_640006</name>
</gene>
<evidence type="ECO:0000259" key="2">
    <source>
        <dbReference type="Pfam" id="PF02627"/>
    </source>
</evidence>
<reference evidence="5" key="1">
    <citation type="submission" date="2015-10" db="EMBL/GenBank/DDBJ databases">
        <authorList>
            <person name="Gilbert D.G."/>
        </authorList>
    </citation>
    <scope>NUCLEOTIDE SEQUENCE</scope>
    <source>
        <strain evidence="5">Phyl III-seqv23</strain>
    </source>
</reference>
<dbReference type="SUPFAM" id="SSF53474">
    <property type="entry name" value="alpha/beta-Hydrolases"/>
    <property type="match status" value="1"/>
</dbReference>
<evidence type="ECO:0000259" key="4">
    <source>
        <dbReference type="Pfam" id="PF08840"/>
    </source>
</evidence>
<dbReference type="PANTHER" id="PTHR10824:SF4">
    <property type="entry name" value="ACYL-COENZYME A THIOESTERASE 1-LIKE"/>
    <property type="match status" value="1"/>
</dbReference>
<accession>A0A0S4TUQ9</accession>
<feature type="region of interest" description="Disordered" evidence="1">
    <location>
        <begin position="625"/>
        <end position="648"/>
    </location>
</feature>
<evidence type="ECO:0000259" key="3">
    <source>
        <dbReference type="Pfam" id="PF04775"/>
    </source>
</evidence>
<proteinExistence type="predicted"/>
<dbReference type="InterPro" id="IPR029058">
    <property type="entry name" value="AB_hydrolase_fold"/>
</dbReference>
<dbReference type="PANTHER" id="PTHR10824">
    <property type="entry name" value="ACYL-COENZYME A THIOESTERASE-RELATED"/>
    <property type="match status" value="1"/>
</dbReference>
<dbReference type="Gene3D" id="1.20.1290.10">
    <property type="entry name" value="AhpD-like"/>
    <property type="match status" value="2"/>
</dbReference>
<evidence type="ECO:0000313" key="5">
    <source>
        <dbReference type="EMBL" id="CUV13808.1"/>
    </source>
</evidence>
<dbReference type="InterPro" id="IPR004675">
    <property type="entry name" value="AhpD_core"/>
</dbReference>
<evidence type="ECO:0000256" key="1">
    <source>
        <dbReference type="SAM" id="MobiDB-lite"/>
    </source>
</evidence>
<dbReference type="EMBL" id="LN899819">
    <property type="protein sequence ID" value="CUV13808.1"/>
    <property type="molecule type" value="Genomic_DNA"/>
</dbReference>
<dbReference type="GO" id="GO:0006637">
    <property type="term" value="P:acyl-CoA metabolic process"/>
    <property type="evidence" value="ECO:0007669"/>
    <property type="project" value="TreeGrafter"/>
</dbReference>
<name>A0A0S4TUQ9_RALSL</name>
<dbReference type="SUPFAM" id="SSF69118">
    <property type="entry name" value="AhpD-like"/>
    <property type="match status" value="2"/>
</dbReference>
<dbReference type="InterPro" id="IPR029032">
    <property type="entry name" value="AhpD-like"/>
</dbReference>
<dbReference type="NCBIfam" id="TIGR01926">
    <property type="entry name" value="peroxid_rel"/>
    <property type="match status" value="1"/>
</dbReference>
<sequence>MAASPATLPAIALSVAPADDLIDVPRRIVVTGLVPGAQVDLAAQTLRGRAVPWRSRAAFIADADGTVDLSRDAPVYGDYAGVDPMGLIWSQRPESGTSREVFASAATEPLTTTLTATAHGAPACARFVQRLAAPGVTRHDVRDDGLVGTLYLPDPHAHPGPRPAVMVLNGSGGGINEPRAALYASRGYAAFALAYFKAPGLSDYISNTPLEYFERGLAWLRRRVRPLHDFVAVSGQSRGGELALLLGATFPAAVSAVIGYVPGAVVHSAQNAADPAIGREGPTWLHRGRPLPHLWEGNRTATWAPFDEGEPPHRHERAIRTALRDAQAVERARIRVEQTRGPVLLLSATDDGSWPSSDYARMAAARLAEARHPYPVVHHDFAGAGHAIVFPYVPTTQLVHAHPVSGRISTGGGEPRANARADLQSWAAVRRFLAEAVAARGRPVSASVSASRSLSTMASTPVNDVVDRAAGLDDGSAAHTLRHARDKVAVATQGSHDALFDAALPGLTPGERLLVALYACRLTPAPELGAHYRARLAETPVNAAALQAVEQGDPATLADARLRAILAFTRTLIERPLDGDRDALLRLPAAGLATPDVVTLSQLIAFLSYQTRLVAGLRALREASQAHQTHQAHPTGQPAASNGDRSMTEPLRAHGFTNEPLEWKAWLDVVDLDRATPGQIAVLEESHPKAKTSDYYRFLVHQPEILRQRSAAFNAIMYAPGGLSRAERELASTVVSRVNGCVYCAAVHAQRFEQLAKRRDVIRQVFEDPHTAGTNARERAIARFSIDLTLRPGDMRAEDLQPLQAAGLTDAEILDLIHAVAIFAWANRLMLNLGEPVFPDEAA</sequence>
<feature type="domain" description="BAAT/Acyl-CoA thioester hydrolase C-terminal" evidence="4">
    <location>
        <begin position="209"/>
        <end position="437"/>
    </location>
</feature>
<dbReference type="EC" id="3.1.2.2" evidence="5"/>
<dbReference type="Gene3D" id="2.60.40.2240">
    <property type="entry name" value="Acyl-CoA thioester hydrolase/BAAT N-terminal domain"/>
    <property type="match status" value="1"/>
</dbReference>
<protein>
    <submittedName>
        <fullName evidence="5">Long-chain fatty-acyl-CoA hydrolase (Modular protein)</fullName>
        <ecNumber evidence="5">3.1.2.2</ecNumber>
    </submittedName>
</protein>
<dbReference type="NCBIfam" id="TIGR00778">
    <property type="entry name" value="ahpD_dom"/>
    <property type="match status" value="1"/>
</dbReference>
<feature type="domain" description="Carboxymuconolactone decarboxylase-like" evidence="2">
    <location>
        <begin position="703"/>
        <end position="782"/>
    </location>
</feature>
<dbReference type="InterPro" id="IPR006862">
    <property type="entry name" value="Thio_Ohase/aa_AcTrfase"/>
</dbReference>
<feature type="domain" description="Acyl-CoA thioester hydrolase/bile acid-CoA amino acid N-acetyltransferase" evidence="3">
    <location>
        <begin position="23"/>
        <end position="142"/>
    </location>
</feature>
<dbReference type="Pfam" id="PF02627">
    <property type="entry name" value="CMD"/>
    <property type="match status" value="1"/>
</dbReference>